<dbReference type="Proteomes" id="UP000494218">
    <property type="component" value="Unassembled WGS sequence"/>
</dbReference>
<name>A0A6P2NX69_BURL3</name>
<accession>A0A6P2NX69</accession>
<evidence type="ECO:0000313" key="1">
    <source>
        <dbReference type="EMBL" id="VWB99134.1"/>
    </source>
</evidence>
<reference evidence="1 2" key="1">
    <citation type="submission" date="2019-09" db="EMBL/GenBank/DDBJ databases">
        <authorList>
            <person name="Depoorter E."/>
        </authorList>
    </citation>
    <scope>NUCLEOTIDE SEQUENCE [LARGE SCALE GENOMIC DNA]</scope>
    <source>
        <strain evidence="1">LMG 23254</strain>
    </source>
</reference>
<dbReference type="AlphaFoldDB" id="A0A6P2NX69"/>
<gene>
    <name evidence="1" type="ORF">BLA23254_04718</name>
</gene>
<organism evidence="1 2">
    <name type="scientific">Burkholderia lata (strain ATCC 17760 / DSM 23089 / LMG 22485 / NCIMB 9086 / R18194 / 383)</name>
    <dbReference type="NCBI Taxonomy" id="482957"/>
    <lineage>
        <taxon>Bacteria</taxon>
        <taxon>Pseudomonadati</taxon>
        <taxon>Pseudomonadota</taxon>
        <taxon>Betaproteobacteria</taxon>
        <taxon>Burkholderiales</taxon>
        <taxon>Burkholderiaceae</taxon>
        <taxon>Burkholderia</taxon>
        <taxon>Burkholderia cepacia complex</taxon>
    </lineage>
</organism>
<protein>
    <submittedName>
        <fullName evidence="1">Uncharacterized protein</fullName>
    </submittedName>
</protein>
<dbReference type="RefSeq" id="WP_175033294.1">
    <property type="nucleotide sequence ID" value="NZ_CABVPW010000024.1"/>
</dbReference>
<dbReference type="Pfam" id="PF08856">
    <property type="entry name" value="DUF1826"/>
    <property type="match status" value="1"/>
</dbReference>
<proteinExistence type="predicted"/>
<sequence length="264" mass="29926">MYSLPSYTIDQVGEICALPHTSDSAILIDFQEWNTPQAALQALVEALPDDYTLHIVGTEGGKRLVHYGEHRDRILSDLRRHVGSLPVLQQLSAEIDKSLELFHAVTDDAYPMISLRIITQGYLERESPSVSEKYHRDSTSLTLTKCFFGSGAVYTDDANVRRDFFLRHSIAVRDEDAVLDTTREYTVPDERWVLLKGEIWQGIDARSQSLIDYILGPRSSPLDAFKGRGFIHKGGCLRYSSRRLVFNLNSWKTDFRRRAASGST</sequence>
<dbReference type="InterPro" id="IPR014955">
    <property type="entry name" value="DUF1826"/>
</dbReference>
<evidence type="ECO:0000313" key="2">
    <source>
        <dbReference type="Proteomes" id="UP000494218"/>
    </source>
</evidence>
<dbReference type="EMBL" id="CABVPW010000024">
    <property type="protein sequence ID" value="VWB99134.1"/>
    <property type="molecule type" value="Genomic_DNA"/>
</dbReference>